<comment type="caution">
    <text evidence="2">The sequence shown here is derived from an EMBL/GenBank/DDBJ whole genome shotgun (WGS) entry which is preliminary data.</text>
</comment>
<sequence>MEGEEAAEGRKGKRGNVETLWGVSRLLIRRVSGQGLEVERSTCRVFAVYISVLVYVSLAVLYTSYRIVSYCIVSYRIVRTLTPRCSSCHSLRPPFFFSVLGFLLFWSSPWLLLV</sequence>
<evidence type="ECO:0000256" key="1">
    <source>
        <dbReference type="SAM" id="Phobius"/>
    </source>
</evidence>
<dbReference type="EMBL" id="JAHLJV010000022">
    <property type="protein sequence ID" value="KAK1593930.1"/>
    <property type="molecule type" value="Genomic_DNA"/>
</dbReference>
<keyword evidence="1" id="KW-0812">Transmembrane</keyword>
<keyword evidence="1" id="KW-0472">Membrane</keyword>
<feature type="transmembrane region" description="Helical" evidence="1">
    <location>
        <begin position="46"/>
        <end position="73"/>
    </location>
</feature>
<dbReference type="RefSeq" id="XP_060415177.1">
    <property type="nucleotide sequence ID" value="XM_060557558.1"/>
</dbReference>
<protein>
    <submittedName>
        <fullName evidence="2">Uncharacterized protein</fullName>
    </submittedName>
</protein>
<feature type="transmembrane region" description="Helical" evidence="1">
    <location>
        <begin position="94"/>
        <end position="113"/>
    </location>
</feature>
<dbReference type="Proteomes" id="UP001230504">
    <property type="component" value="Unassembled WGS sequence"/>
</dbReference>
<keyword evidence="3" id="KW-1185">Reference proteome</keyword>
<name>A0AAD8V711_9PEZI</name>
<reference evidence="2" key="1">
    <citation type="submission" date="2021-06" db="EMBL/GenBank/DDBJ databases">
        <title>Comparative genomics, transcriptomics and evolutionary studies reveal genomic signatures of adaptation to plant cell wall in hemibiotrophic fungi.</title>
        <authorList>
            <consortium name="DOE Joint Genome Institute"/>
            <person name="Baroncelli R."/>
            <person name="Diaz J.F."/>
            <person name="Benocci T."/>
            <person name="Peng M."/>
            <person name="Battaglia E."/>
            <person name="Haridas S."/>
            <person name="Andreopoulos W."/>
            <person name="Labutti K."/>
            <person name="Pangilinan J."/>
            <person name="Floch G.L."/>
            <person name="Makela M.R."/>
            <person name="Henrissat B."/>
            <person name="Grigoriev I.V."/>
            <person name="Crouch J.A."/>
            <person name="De Vries R.P."/>
            <person name="Sukno S.A."/>
            <person name="Thon M.R."/>
        </authorList>
    </citation>
    <scope>NUCLEOTIDE SEQUENCE</scope>
    <source>
        <strain evidence="2">CBS 125086</strain>
    </source>
</reference>
<evidence type="ECO:0000313" key="3">
    <source>
        <dbReference type="Proteomes" id="UP001230504"/>
    </source>
</evidence>
<organism evidence="2 3">
    <name type="scientific">Colletotrichum navitas</name>
    <dbReference type="NCBI Taxonomy" id="681940"/>
    <lineage>
        <taxon>Eukaryota</taxon>
        <taxon>Fungi</taxon>
        <taxon>Dikarya</taxon>
        <taxon>Ascomycota</taxon>
        <taxon>Pezizomycotina</taxon>
        <taxon>Sordariomycetes</taxon>
        <taxon>Hypocreomycetidae</taxon>
        <taxon>Glomerellales</taxon>
        <taxon>Glomerellaceae</taxon>
        <taxon>Colletotrichum</taxon>
        <taxon>Colletotrichum graminicola species complex</taxon>
    </lineage>
</organism>
<dbReference type="AlphaFoldDB" id="A0AAD8V711"/>
<proteinExistence type="predicted"/>
<keyword evidence="1" id="KW-1133">Transmembrane helix</keyword>
<accession>A0AAD8V711</accession>
<gene>
    <name evidence="2" type="ORF">LY79DRAFT_550328</name>
</gene>
<evidence type="ECO:0000313" key="2">
    <source>
        <dbReference type="EMBL" id="KAK1593930.1"/>
    </source>
</evidence>
<dbReference type="GeneID" id="85441798"/>